<feature type="compositionally biased region" description="Polar residues" evidence="5">
    <location>
        <begin position="543"/>
        <end position="554"/>
    </location>
</feature>
<evidence type="ECO:0000256" key="3">
    <source>
        <dbReference type="ARBA" id="ARBA00023004"/>
    </source>
</evidence>
<evidence type="ECO:0000256" key="5">
    <source>
        <dbReference type="SAM" id="MobiDB-lite"/>
    </source>
</evidence>
<organism evidence="7 8">
    <name type="scientific">Phytophthora cactorum</name>
    <dbReference type="NCBI Taxonomy" id="29920"/>
    <lineage>
        <taxon>Eukaryota</taxon>
        <taxon>Sar</taxon>
        <taxon>Stramenopiles</taxon>
        <taxon>Oomycota</taxon>
        <taxon>Peronosporomycetes</taxon>
        <taxon>Peronosporales</taxon>
        <taxon>Peronosporaceae</taxon>
        <taxon>Phytophthora</taxon>
    </lineage>
</organism>
<dbReference type="GO" id="GO:0046872">
    <property type="term" value="F:metal ion binding"/>
    <property type="evidence" value="ECO:0007669"/>
    <property type="project" value="UniProtKB-KW"/>
</dbReference>
<keyword evidence="4" id="KW-0175">Coiled coil</keyword>
<gene>
    <name evidence="7" type="ORF">PC129_g14018</name>
</gene>
<comment type="caution">
    <text evidence="7">The sequence shown here is derived from an EMBL/GenBank/DDBJ whole genome shotgun (WGS) entry which is preliminary data.</text>
</comment>
<keyword evidence="3" id="KW-0408">Iron</keyword>
<feature type="compositionally biased region" description="Polar residues" evidence="5">
    <location>
        <begin position="978"/>
        <end position="991"/>
    </location>
</feature>
<feature type="compositionally biased region" description="Basic and acidic residues" evidence="5">
    <location>
        <begin position="628"/>
        <end position="654"/>
    </location>
</feature>
<evidence type="ECO:0000256" key="2">
    <source>
        <dbReference type="ARBA" id="ARBA00023002"/>
    </source>
</evidence>
<dbReference type="InterPro" id="IPR011051">
    <property type="entry name" value="RmlC_Cupin_sf"/>
</dbReference>
<dbReference type="Pfam" id="PF13324">
    <property type="entry name" value="GCIP_N"/>
    <property type="match status" value="1"/>
</dbReference>
<dbReference type="InterPro" id="IPR014710">
    <property type="entry name" value="RmlC-like_jellyroll"/>
</dbReference>
<dbReference type="AlphaFoldDB" id="A0A8T1HST5"/>
<dbReference type="PANTHER" id="PTHR15492:SF1">
    <property type="entry name" value="CYCLIN-D1-BINDING PROTEIN 1"/>
    <property type="match status" value="1"/>
</dbReference>
<dbReference type="InterPro" id="IPR012864">
    <property type="entry name" value="PCO/ADO"/>
</dbReference>
<dbReference type="Gene3D" id="3.90.1140.10">
    <property type="entry name" value="Cyclic phosphodiesterase"/>
    <property type="match status" value="1"/>
</dbReference>
<feature type="region of interest" description="Disordered" evidence="5">
    <location>
        <begin position="970"/>
        <end position="991"/>
    </location>
</feature>
<feature type="domain" description="Cyclin-D1-binding protein 1-like N-terminal" evidence="6">
    <location>
        <begin position="75"/>
        <end position="203"/>
    </location>
</feature>
<dbReference type="VEuPathDB" id="FungiDB:PC110_g823"/>
<accession>A0A8T1HST5</accession>
<dbReference type="InterPro" id="IPR012386">
    <property type="entry name" value="Cyclic-nucl_3Pdiesterase"/>
</dbReference>
<feature type="coiled-coil region" evidence="4">
    <location>
        <begin position="708"/>
        <end position="735"/>
    </location>
</feature>
<dbReference type="Gene3D" id="2.60.120.10">
    <property type="entry name" value="Jelly Rolls"/>
    <property type="match status" value="1"/>
</dbReference>
<dbReference type="GO" id="GO:0005634">
    <property type="term" value="C:nucleus"/>
    <property type="evidence" value="ECO:0007669"/>
    <property type="project" value="TreeGrafter"/>
</dbReference>
<dbReference type="GO" id="GO:0004112">
    <property type="term" value="F:cyclic-nucleotide phosphodiesterase activity"/>
    <property type="evidence" value="ECO:0007669"/>
    <property type="project" value="InterPro"/>
</dbReference>
<reference evidence="7" key="1">
    <citation type="submission" date="2018-05" db="EMBL/GenBank/DDBJ databases">
        <title>Effector identification in a new, highly contiguous assembly of the strawberry crown rot pathogen Phytophthora cactorum.</title>
        <authorList>
            <person name="Armitage A.D."/>
            <person name="Nellist C.F."/>
            <person name="Bates H."/>
            <person name="Vickerstaff R.J."/>
            <person name="Harrison R.J."/>
        </authorList>
    </citation>
    <scope>NUCLEOTIDE SEQUENCE</scope>
    <source>
        <strain evidence="7">P421</strain>
    </source>
</reference>
<proteinExistence type="predicted"/>
<dbReference type="Gene3D" id="1.20.1410.10">
    <property type="entry name" value="I/LWEQ domain"/>
    <property type="match status" value="1"/>
</dbReference>
<protein>
    <recommendedName>
        <fullName evidence="6">Cyclin-D1-binding protein 1-like N-terminal domain-containing protein</fullName>
    </recommendedName>
</protein>
<name>A0A8T1HST5_9STRA</name>
<evidence type="ECO:0000256" key="1">
    <source>
        <dbReference type="ARBA" id="ARBA00022723"/>
    </source>
</evidence>
<dbReference type="Pfam" id="PF07847">
    <property type="entry name" value="PCO_ADO"/>
    <property type="match status" value="1"/>
</dbReference>
<keyword evidence="1" id="KW-0479">Metal-binding</keyword>
<sequence length="991" mass="110077">MTAVFDLFGWKQRKHFSEQVMASFLTAFDAQLAKYLEQLEQLKEKNQGQRLFQPSFWLQQTDFDVAREVFVAATGTIGHTVTKFSLVYSKTPSKEEASSICEALGKPCEQLLAATNVALFCGAGPSLATEIINDAIRLIKSVHDLAKAIEKGDLARVPQLTGRVWEYSTSRVSKSNCVASKRSMLQCITMLNSTVDELKEFLAEQEEGESPGAALVEVEQDDEFGFDSSLTKEERTLFQSGLKLLSMCAAIMKRGVLTIKKLTITNDQDAFLKWTAKLDVSYTAAQDAIVDFGAALYPPIGIDELDEAVNELNSSATVILACLKEMPELASTEEDALVSKHGGLDRPCGGWAVPGKPSAQELEDVIKTYAERLQTPPFLPHMTVLSGVKALSAEEVTVKLSELADSMHVLDVEIQTLTFKDELYFQCVFGLLKLTSELRQAHGRAKEVYAVERKEEFMPHVSFIYGDLASEARAELAKELQPQLDGRLQKMDKLQLWRTLGPVESWELESEEMADAILIPTVYTEPQSSPRSLRFPRSAATRAVQSKHSATDSPSRPKGDVGKLVYCFLREYPTHHSSAPGGFPLAREPQPEPLTEPYDPSHHYNGLVRRPQQLQLRQRPRHRRVMPRQKDTKRIDPTRARRPEEPVTDAEPHNVFKVSGSPIISPRSIRHCLEEPGFDIDGKPRKHSNGGVTLPHPPISKEDALVAAAAAAVQAKEAQKALEAEQAANAKLQGLSGVQLVVHQMLATHTHTLAQLGVERAEFPNTRLSLKQVETMLSPVVALCNALRADHFGIHVPTPQIARTMNDVHYWKIWESDSIDIGIFFMPPNSTIPLHNHPGMSVVTRVLYGAATVTSYDIMSDTEVQRLEAGSEIVYEDATFSSDAVNPEKGSVSWARISRQGQFGQETTTWLDPRRFNLHNIQASSDIGCAMLDIMVPPYDNANRDCHHFQVLEEKMVQNERIFKMLESIKPDNHMDPPTSNGTANSSPLSS</sequence>
<feature type="compositionally biased region" description="Basic residues" evidence="5">
    <location>
        <begin position="618"/>
        <end position="627"/>
    </location>
</feature>
<evidence type="ECO:0000313" key="7">
    <source>
        <dbReference type="EMBL" id="KAG3215089.1"/>
    </source>
</evidence>
<dbReference type="VEuPathDB" id="FungiDB:PC110_g822"/>
<dbReference type="InterPro" id="IPR049317">
    <property type="entry name" value="GCIP-like_N"/>
</dbReference>
<dbReference type="GO" id="GO:0016702">
    <property type="term" value="F:oxidoreductase activity, acting on single donors with incorporation of molecular oxygen, incorporation of two atoms of oxygen"/>
    <property type="evidence" value="ECO:0007669"/>
    <property type="project" value="InterPro"/>
</dbReference>
<dbReference type="Proteomes" id="UP000760860">
    <property type="component" value="Unassembled WGS sequence"/>
</dbReference>
<dbReference type="SUPFAM" id="SSF51182">
    <property type="entry name" value="RmlC-like cupins"/>
    <property type="match status" value="1"/>
</dbReference>
<feature type="region of interest" description="Disordered" evidence="5">
    <location>
        <begin position="527"/>
        <end position="558"/>
    </location>
</feature>
<dbReference type="SUPFAM" id="SSF55144">
    <property type="entry name" value="LigT-like"/>
    <property type="match status" value="1"/>
</dbReference>
<feature type="region of interest" description="Disordered" evidence="5">
    <location>
        <begin position="577"/>
        <end position="661"/>
    </location>
</feature>
<dbReference type="PANTHER" id="PTHR15492">
    <property type="entry name" value="CYCLIN D1-BINDING PROTEIN 1"/>
    <property type="match status" value="1"/>
</dbReference>
<dbReference type="CDD" id="cd20289">
    <property type="entry name" value="cupin_ADO"/>
    <property type="match status" value="1"/>
</dbReference>
<dbReference type="Pfam" id="PF07823">
    <property type="entry name" value="CPDase"/>
    <property type="match status" value="1"/>
</dbReference>
<evidence type="ECO:0000259" key="6">
    <source>
        <dbReference type="Pfam" id="PF13324"/>
    </source>
</evidence>
<dbReference type="InterPro" id="IPR026907">
    <property type="entry name" value="GCIP-like"/>
</dbReference>
<dbReference type="InterPro" id="IPR009097">
    <property type="entry name" value="Cyclic_Pdiesterase"/>
</dbReference>
<dbReference type="Gene3D" id="1.20.1420.10">
    <property type="entry name" value="Talin, central domain"/>
    <property type="match status" value="1"/>
</dbReference>
<keyword evidence="2" id="KW-0560">Oxidoreductase</keyword>
<dbReference type="EMBL" id="RCMV01000585">
    <property type="protein sequence ID" value="KAG3215089.1"/>
    <property type="molecule type" value="Genomic_DNA"/>
</dbReference>
<evidence type="ECO:0000313" key="8">
    <source>
        <dbReference type="Proteomes" id="UP000760860"/>
    </source>
</evidence>
<feature type="compositionally biased region" description="Low complexity" evidence="5">
    <location>
        <begin position="607"/>
        <end position="617"/>
    </location>
</feature>
<evidence type="ECO:0000256" key="4">
    <source>
        <dbReference type="SAM" id="Coils"/>
    </source>
</evidence>